<evidence type="ECO:0000313" key="4">
    <source>
        <dbReference type="EMBL" id="KAK8173970.1"/>
    </source>
</evidence>
<comment type="caution">
    <text evidence="4">The sequence shown here is derived from an EMBL/GenBank/DDBJ whole genome shotgun (WGS) entry which is preliminary data.</text>
</comment>
<evidence type="ECO:0000256" key="2">
    <source>
        <dbReference type="SAM" id="Phobius"/>
    </source>
</evidence>
<accession>A0ABR1Y0A4</accession>
<keyword evidence="2" id="KW-0812">Transmembrane</keyword>
<gene>
    <name evidence="4" type="ORF">IWX90DRAFT_159481</name>
</gene>
<feature type="transmembrane region" description="Helical" evidence="2">
    <location>
        <begin position="224"/>
        <end position="246"/>
    </location>
</feature>
<feature type="chain" id="PRO_5046655407" description="Mid2 domain-containing protein" evidence="3">
    <location>
        <begin position="20"/>
        <end position="323"/>
    </location>
</feature>
<reference evidence="4 5" key="1">
    <citation type="journal article" date="2022" name="G3 (Bethesda)">
        <title>Enemy or ally: a genomic approach to elucidate the lifestyle of Phyllosticta citrichinaensis.</title>
        <authorList>
            <person name="Buijs V.A."/>
            <person name="Groenewald J.Z."/>
            <person name="Haridas S."/>
            <person name="LaButti K.M."/>
            <person name="Lipzen A."/>
            <person name="Martin F.M."/>
            <person name="Barry K."/>
            <person name="Grigoriev I.V."/>
            <person name="Crous P.W."/>
            <person name="Seidl M.F."/>
        </authorList>
    </citation>
    <scope>NUCLEOTIDE SEQUENCE [LARGE SCALE GENOMIC DNA]</scope>
    <source>
        <strain evidence="4 5">CBS 129764</strain>
    </source>
</reference>
<dbReference type="EMBL" id="JBBWUH010000003">
    <property type="protein sequence ID" value="KAK8173970.1"/>
    <property type="molecule type" value="Genomic_DNA"/>
</dbReference>
<organism evidence="4 5">
    <name type="scientific">Phyllosticta citrichinensis</name>
    <dbReference type="NCBI Taxonomy" id="1130410"/>
    <lineage>
        <taxon>Eukaryota</taxon>
        <taxon>Fungi</taxon>
        <taxon>Dikarya</taxon>
        <taxon>Ascomycota</taxon>
        <taxon>Pezizomycotina</taxon>
        <taxon>Dothideomycetes</taxon>
        <taxon>Dothideomycetes incertae sedis</taxon>
        <taxon>Botryosphaeriales</taxon>
        <taxon>Phyllostictaceae</taxon>
        <taxon>Phyllosticta</taxon>
    </lineage>
</organism>
<feature type="signal peptide" evidence="3">
    <location>
        <begin position="1"/>
        <end position="19"/>
    </location>
</feature>
<evidence type="ECO:0008006" key="6">
    <source>
        <dbReference type="Google" id="ProtNLM"/>
    </source>
</evidence>
<keyword evidence="2" id="KW-1133">Transmembrane helix</keyword>
<keyword evidence="5" id="KW-1185">Reference proteome</keyword>
<feature type="compositionally biased region" description="Basic and acidic residues" evidence="1">
    <location>
        <begin position="270"/>
        <end position="279"/>
    </location>
</feature>
<dbReference type="Proteomes" id="UP001456524">
    <property type="component" value="Unassembled WGS sequence"/>
</dbReference>
<keyword evidence="2" id="KW-0472">Membrane</keyword>
<evidence type="ECO:0000256" key="1">
    <source>
        <dbReference type="SAM" id="MobiDB-lite"/>
    </source>
</evidence>
<sequence length="323" mass="34590">MWLASLCLILIALARNALADDENYFSQPGPEAFTYDFSTNPLVFTGDSMLITWSTTYDTYDLELWQLNPDTFIVKTISRIASYDFAAGDGKKQWIVDVDDDILGRSPIFNFYINTHNALEPMFASHFFNITDGSSTSTSPTTTSTSLEPSVTSPTTAASTSLGSIASFPAGTTLSTATSSIDDRASEPTTAALHTLSSSAPTATGTANGTDKSTTESKQLNFRLGMGLGLGIPILLVAGAAIGVAVDRKRKSSAAKPRASIESDTAPTRIPEEKSRPRPESPIISPFVVSPEEPMFSPAVSELRGREIYEMPANEPKVELGSH</sequence>
<feature type="compositionally biased region" description="Polar residues" evidence="1">
    <location>
        <begin position="195"/>
        <end position="215"/>
    </location>
</feature>
<evidence type="ECO:0000256" key="3">
    <source>
        <dbReference type="SAM" id="SignalP"/>
    </source>
</evidence>
<evidence type="ECO:0000313" key="5">
    <source>
        <dbReference type="Proteomes" id="UP001456524"/>
    </source>
</evidence>
<keyword evidence="3" id="KW-0732">Signal</keyword>
<feature type="region of interest" description="Disordered" evidence="1">
    <location>
        <begin position="193"/>
        <end position="215"/>
    </location>
</feature>
<feature type="region of interest" description="Disordered" evidence="1">
    <location>
        <begin position="248"/>
        <end position="290"/>
    </location>
</feature>
<protein>
    <recommendedName>
        <fullName evidence="6">Mid2 domain-containing protein</fullName>
    </recommendedName>
</protein>
<name>A0ABR1Y0A4_9PEZI</name>
<proteinExistence type="predicted"/>